<reference evidence="1" key="1">
    <citation type="submission" date="2019-12" db="EMBL/GenBank/DDBJ databases">
        <title>The DNA Methylation Landscape of Giant Viruses.</title>
        <authorList>
            <person name="Jeudy S."/>
            <person name="Rigou S."/>
            <person name="Alempic J.-M."/>
            <person name="Claverie J.-M."/>
            <person name="Abergel C."/>
            <person name="Legendre M."/>
        </authorList>
    </citation>
    <scope>NUCLEOTIDE SEQUENCE</scope>
    <source>
        <strain evidence="1">P4</strain>
    </source>
</reference>
<dbReference type="Proteomes" id="UP001224087">
    <property type="component" value="Segment"/>
</dbReference>
<gene>
    <name evidence="1" type="primary">ck66</name>
</gene>
<sequence>MDYGGGVHSVDYFIPQTTISGTTTYSVIVTEFPGVTLNNLVSLASLNSPTGVLSSITSYPVLSDTGIQYDIFFAAPIASGVSLNISSHVTYTSG</sequence>
<name>A0A6G8MXC6_9VIRU</name>
<proteinExistence type="predicted"/>
<protein>
    <submittedName>
        <fullName evidence="1">Uncharacterized protein</fullName>
    </submittedName>
</protein>
<accession>A0A6G8MXC6</accession>
<keyword evidence="2" id="KW-1185">Reference proteome</keyword>
<organism evidence="1 2">
    <name type="scientific">Cedratvirus kamchatka</name>
    <dbReference type="NCBI Taxonomy" id="2716914"/>
    <lineage>
        <taxon>Viruses</taxon>
        <taxon>Pithoviruses</taxon>
        <taxon>Orthocedratvirinae</taxon>
        <taxon>Alphacedratvirus</taxon>
        <taxon>Alphacedratvirus rossiense</taxon>
    </lineage>
</organism>
<evidence type="ECO:0000313" key="1">
    <source>
        <dbReference type="EMBL" id="QIN54191.1"/>
    </source>
</evidence>
<dbReference type="EMBL" id="MN873693">
    <property type="protein sequence ID" value="QIN54191.1"/>
    <property type="molecule type" value="Genomic_DNA"/>
</dbReference>
<evidence type="ECO:0000313" key="2">
    <source>
        <dbReference type="Proteomes" id="UP001224087"/>
    </source>
</evidence>